<organism evidence="4 5">
    <name type="scientific">Clavelina lepadiformis</name>
    <name type="common">Light-bulb sea squirt</name>
    <name type="synonym">Ascidia lepadiformis</name>
    <dbReference type="NCBI Taxonomy" id="159417"/>
    <lineage>
        <taxon>Eukaryota</taxon>
        <taxon>Metazoa</taxon>
        <taxon>Chordata</taxon>
        <taxon>Tunicata</taxon>
        <taxon>Ascidiacea</taxon>
        <taxon>Aplousobranchia</taxon>
        <taxon>Clavelinidae</taxon>
        <taxon>Clavelina</taxon>
    </lineage>
</organism>
<accession>A0ABP0F1B8</accession>
<dbReference type="EMBL" id="CAWYQH010000001">
    <property type="protein sequence ID" value="CAK8672666.1"/>
    <property type="molecule type" value="Genomic_DNA"/>
</dbReference>
<dbReference type="Proteomes" id="UP001642483">
    <property type="component" value="Unassembled WGS sequence"/>
</dbReference>
<feature type="transmembrane region" description="Helical" evidence="2">
    <location>
        <begin position="209"/>
        <end position="225"/>
    </location>
</feature>
<name>A0ABP0F1B8_CLALP</name>
<dbReference type="PANTHER" id="PTHR14969">
    <property type="entry name" value="SPHINGOSINE-1-PHOSPHATE PHOSPHOHYDROLASE"/>
    <property type="match status" value="1"/>
</dbReference>
<feature type="region of interest" description="Disordered" evidence="1">
    <location>
        <begin position="384"/>
        <end position="408"/>
    </location>
</feature>
<sequence length="472" mass="53848">MAFRSGTLSLQTDDQKKDLNHSSECDQIVQQRDSCSYTYAPIDKFGVIGRWFRHKLLDGILVGTPVLLTIQKHRTSNRTILMKTLSFLGTEDFYTALFLCLMWLFDPRLGRLFGLLMWVGFYITGFLKTLLCLPRPPCPPVVPLEKAFDWALPSHHSLLGVIMPWYIWLYATLHYELSTIEMSIVCTLIVLWSFGVLLSRLYLGVHSPADIVCGGIVGVLVLSMWMQIDDLVDFYISQQRLEPQLKLIGCTFLLLFIHPITEPGNPSFIDTCVLYGVGCGIILSRSQRSRYLGMPALLETQPDLLLISFLKLSFYRMVLGVLIITVLRICLKQVFLTLVQQTYRLIGLPCFNSSLYRKSMPPNPKHYTKEFKIPPIYLNTKIDDDKSDSSQSCSSSQGEESLSEVSKDEISKDDFDSRKWFSFMQIFSTVHSLTSKSAEPWDVTIPVKLVVYCIITYVGLEFVPQLFTMLNI</sequence>
<keyword evidence="5" id="KW-1185">Reference proteome</keyword>
<dbReference type="InterPro" id="IPR000326">
    <property type="entry name" value="PAP2/HPO"/>
</dbReference>
<keyword evidence="2" id="KW-0812">Transmembrane</keyword>
<dbReference type="Gene3D" id="1.20.144.10">
    <property type="entry name" value="Phosphatidic acid phosphatase type 2/haloperoxidase"/>
    <property type="match status" value="1"/>
</dbReference>
<proteinExistence type="predicted"/>
<feature type="transmembrane region" description="Helical" evidence="2">
    <location>
        <begin position="112"/>
        <end position="131"/>
    </location>
</feature>
<feature type="transmembrane region" description="Helical" evidence="2">
    <location>
        <begin position="183"/>
        <end position="203"/>
    </location>
</feature>
<protein>
    <recommendedName>
        <fullName evidence="3">Phosphatidic acid phosphatase type 2/haloperoxidase domain-containing protein</fullName>
    </recommendedName>
</protein>
<keyword evidence="2" id="KW-1133">Transmembrane helix</keyword>
<keyword evidence="2" id="KW-0472">Membrane</keyword>
<evidence type="ECO:0000313" key="5">
    <source>
        <dbReference type="Proteomes" id="UP001642483"/>
    </source>
</evidence>
<comment type="caution">
    <text evidence="4">The sequence shown here is derived from an EMBL/GenBank/DDBJ whole genome shotgun (WGS) entry which is preliminary data.</text>
</comment>
<evidence type="ECO:0000256" key="1">
    <source>
        <dbReference type="SAM" id="MobiDB-lite"/>
    </source>
</evidence>
<evidence type="ECO:0000313" key="4">
    <source>
        <dbReference type="EMBL" id="CAK8672666.1"/>
    </source>
</evidence>
<dbReference type="SMART" id="SM00014">
    <property type="entry name" value="acidPPc"/>
    <property type="match status" value="1"/>
</dbReference>
<dbReference type="InterPro" id="IPR036938">
    <property type="entry name" value="PAP2/HPO_sf"/>
</dbReference>
<feature type="transmembrane region" description="Helical" evidence="2">
    <location>
        <begin position="304"/>
        <end position="327"/>
    </location>
</feature>
<dbReference type="PANTHER" id="PTHR14969:SF39">
    <property type="entry name" value="PHOSPHATIDIC ACID PHOSPHATASE TYPE 2_HALOPEROXIDASE DOMAIN-CONTAINING PROTEIN"/>
    <property type="match status" value="1"/>
</dbReference>
<feature type="transmembrane region" description="Helical" evidence="2">
    <location>
        <begin position="151"/>
        <end position="171"/>
    </location>
</feature>
<gene>
    <name evidence="4" type="ORF">CVLEPA_LOCUS2361</name>
</gene>
<reference evidence="4 5" key="1">
    <citation type="submission" date="2024-02" db="EMBL/GenBank/DDBJ databases">
        <authorList>
            <person name="Daric V."/>
            <person name="Darras S."/>
        </authorList>
    </citation>
    <scope>NUCLEOTIDE SEQUENCE [LARGE SCALE GENOMIC DNA]</scope>
</reference>
<feature type="domain" description="Phosphatidic acid phosphatase type 2/haloperoxidase" evidence="3">
    <location>
        <begin position="110"/>
        <end position="226"/>
    </location>
</feature>
<feature type="compositionally biased region" description="Low complexity" evidence="1">
    <location>
        <begin position="389"/>
        <end position="404"/>
    </location>
</feature>
<evidence type="ECO:0000259" key="3">
    <source>
        <dbReference type="SMART" id="SM00014"/>
    </source>
</evidence>
<dbReference type="Pfam" id="PF01569">
    <property type="entry name" value="PAP2"/>
    <property type="match status" value="1"/>
</dbReference>
<evidence type="ECO:0000256" key="2">
    <source>
        <dbReference type="SAM" id="Phobius"/>
    </source>
</evidence>
<dbReference type="SUPFAM" id="SSF48317">
    <property type="entry name" value="Acid phosphatase/Vanadium-dependent haloperoxidase"/>
    <property type="match status" value="1"/>
</dbReference>